<feature type="signal peptide" evidence="1">
    <location>
        <begin position="1"/>
        <end position="35"/>
    </location>
</feature>
<keyword evidence="1" id="KW-0732">Signal</keyword>
<evidence type="ECO:0000313" key="3">
    <source>
        <dbReference type="Proteomes" id="UP000002357"/>
    </source>
</evidence>
<dbReference type="AlphaFoldDB" id="B5GLW6"/>
<organism evidence="2 3">
    <name type="scientific">Streptomyces clavuligerus</name>
    <dbReference type="NCBI Taxonomy" id="1901"/>
    <lineage>
        <taxon>Bacteria</taxon>
        <taxon>Bacillati</taxon>
        <taxon>Actinomycetota</taxon>
        <taxon>Actinomycetes</taxon>
        <taxon>Kitasatosporales</taxon>
        <taxon>Streptomycetaceae</taxon>
        <taxon>Streptomyces</taxon>
    </lineage>
</organism>
<reference evidence="2 3" key="1">
    <citation type="journal article" date="2010" name="Genome Biol. Evol.">
        <title>The sequence of a 1.8-mb bacterial linear plasmid reveals a rich evolutionary reservoir of secondary metabolic pathways.</title>
        <authorList>
            <person name="Medema M.H."/>
            <person name="Trefzer A."/>
            <person name="Kovalchuk A."/>
            <person name="van den Berg M."/>
            <person name="Mueller U."/>
            <person name="Heijne W."/>
            <person name="Wu L."/>
            <person name="Alam M.T."/>
            <person name="Ronning C.M."/>
            <person name="Nierman W.C."/>
            <person name="Bovenberg R.A.L."/>
            <person name="Breitling R."/>
            <person name="Takano E."/>
        </authorList>
    </citation>
    <scope>NUCLEOTIDE SEQUENCE [LARGE SCALE GENOMIC DNA]</scope>
    <source>
        <strain evidence="3">ATCC 27064 / DSM 738 / JCM 4710 / NBRC 13307 / NCIMB 12785 / NRRL 3585 / VKM Ac-602</strain>
        <plasmid evidence="2">pSCL4</plasmid>
    </source>
</reference>
<evidence type="ECO:0000256" key="1">
    <source>
        <dbReference type="SAM" id="SignalP"/>
    </source>
</evidence>
<evidence type="ECO:0008006" key="4">
    <source>
        <dbReference type="Google" id="ProtNLM"/>
    </source>
</evidence>
<name>B5GLW6_STRCL</name>
<sequence>MTAFSAPFRRPGLALAALVSAVAAVLTVPAAPAAAATSNPPGVHILGDSGDAPPCPTGWLCVFNADTYRSVAWAALPGTEIPDTSELSTTYGYRLYGALSAVNNTSLDYCAYPQVNYGGTQTRIAAGGRIPTTRDALYSFRPC</sequence>
<dbReference type="Pfam" id="PF03995">
    <property type="entry name" value="Inhibitor_I36"/>
    <property type="match status" value="1"/>
</dbReference>
<dbReference type="InterPro" id="IPR006311">
    <property type="entry name" value="TAT_signal"/>
</dbReference>
<dbReference type="Proteomes" id="UP000002357">
    <property type="component" value="Plasmid pSCL4"/>
</dbReference>
<dbReference type="EMBL" id="CM000914">
    <property type="protein sequence ID" value="EFG04974.2"/>
    <property type="molecule type" value="Genomic_DNA"/>
</dbReference>
<gene>
    <name evidence="2" type="ORF">SCLAV_p1492</name>
</gene>
<feature type="chain" id="PRO_5010824988" description="Peptidase inhibitor family I36" evidence="1">
    <location>
        <begin position="36"/>
        <end position="143"/>
    </location>
</feature>
<keyword evidence="2" id="KW-0614">Plasmid</keyword>
<dbReference type="RefSeq" id="WP_003952708.1">
    <property type="nucleotide sequence ID" value="NZ_CM000914.1"/>
</dbReference>
<protein>
    <recommendedName>
        <fullName evidence="4">Peptidase inhibitor family I36</fullName>
    </recommendedName>
</protein>
<dbReference type="PROSITE" id="PS51318">
    <property type="entry name" value="TAT"/>
    <property type="match status" value="1"/>
</dbReference>
<dbReference type="eggNOG" id="ENOG5032N3B">
    <property type="taxonomic scope" value="Bacteria"/>
</dbReference>
<accession>B5GLW6</accession>
<dbReference type="GeneID" id="93734539"/>
<evidence type="ECO:0000313" key="2">
    <source>
        <dbReference type="EMBL" id="EFG04974.2"/>
    </source>
</evidence>
<keyword evidence="3" id="KW-1185">Reference proteome</keyword>
<proteinExistence type="predicted"/>
<geneLocation type="plasmid" evidence="2 3">
    <name>pSCL4</name>
</geneLocation>